<comment type="caution">
    <text evidence="2">The sequence shown here is derived from an EMBL/GenBank/DDBJ whole genome shotgun (WGS) entry which is preliminary data.</text>
</comment>
<keyword evidence="1" id="KW-0175">Coiled coil</keyword>
<feature type="non-terminal residue" evidence="2">
    <location>
        <position position="1"/>
    </location>
</feature>
<sequence>MGIAELRNLVQLQVLAATQNRQAYKGTRKGSGKNLTPGKARRVGGLLKQNGGFEPQQNQASLEKEELIAALADARSKEDDARDHLHRLQEQITLLEAGVDTVVQRLKEQADKYLEIAGHVEKVAQETQEEARFWKDRSSRNVLPKTTLDKLYSPSTILRNSPIVVRAFDGSKREVMGKITLPIHIGPTTFDITFQVMDIRPAYSFLLG</sequence>
<protein>
    <submittedName>
        <fullName evidence="2">Uncharacterized protein</fullName>
    </submittedName>
</protein>
<dbReference type="EMBL" id="QJKJ01003655">
    <property type="protein sequence ID" value="RDX97441.1"/>
    <property type="molecule type" value="Genomic_DNA"/>
</dbReference>
<evidence type="ECO:0000256" key="1">
    <source>
        <dbReference type="SAM" id="Coils"/>
    </source>
</evidence>
<accession>A0A371H3S4</accession>
<organism evidence="2 3">
    <name type="scientific">Mucuna pruriens</name>
    <name type="common">Velvet bean</name>
    <name type="synonym">Dolichos pruriens</name>
    <dbReference type="NCBI Taxonomy" id="157652"/>
    <lineage>
        <taxon>Eukaryota</taxon>
        <taxon>Viridiplantae</taxon>
        <taxon>Streptophyta</taxon>
        <taxon>Embryophyta</taxon>
        <taxon>Tracheophyta</taxon>
        <taxon>Spermatophyta</taxon>
        <taxon>Magnoliopsida</taxon>
        <taxon>eudicotyledons</taxon>
        <taxon>Gunneridae</taxon>
        <taxon>Pentapetalae</taxon>
        <taxon>rosids</taxon>
        <taxon>fabids</taxon>
        <taxon>Fabales</taxon>
        <taxon>Fabaceae</taxon>
        <taxon>Papilionoideae</taxon>
        <taxon>50 kb inversion clade</taxon>
        <taxon>NPAAA clade</taxon>
        <taxon>indigoferoid/millettioid clade</taxon>
        <taxon>Phaseoleae</taxon>
        <taxon>Mucuna</taxon>
    </lineage>
</organism>
<dbReference type="Proteomes" id="UP000257109">
    <property type="component" value="Unassembled WGS sequence"/>
</dbReference>
<dbReference type="PANTHER" id="PTHR33240:SF15">
    <property type="entry name" value="GAG-PRO-LIKE PROTEIN"/>
    <property type="match status" value="1"/>
</dbReference>
<gene>
    <name evidence="2" type="ORF">CR513_19785</name>
</gene>
<feature type="coiled-coil region" evidence="1">
    <location>
        <begin position="57"/>
        <end position="91"/>
    </location>
</feature>
<keyword evidence="3" id="KW-1185">Reference proteome</keyword>
<name>A0A371H3S4_MUCPR</name>
<evidence type="ECO:0000313" key="2">
    <source>
        <dbReference type="EMBL" id="RDX97441.1"/>
    </source>
</evidence>
<dbReference type="AlphaFoldDB" id="A0A371H3S4"/>
<proteinExistence type="predicted"/>
<dbReference type="PANTHER" id="PTHR33240">
    <property type="entry name" value="OS08G0508500 PROTEIN"/>
    <property type="match status" value="1"/>
</dbReference>
<dbReference type="CDD" id="cd00303">
    <property type="entry name" value="retropepsin_like"/>
    <property type="match status" value="1"/>
</dbReference>
<dbReference type="OrthoDB" id="5430981at2759"/>
<evidence type="ECO:0000313" key="3">
    <source>
        <dbReference type="Proteomes" id="UP000257109"/>
    </source>
</evidence>
<reference evidence="2" key="1">
    <citation type="submission" date="2018-05" db="EMBL/GenBank/DDBJ databases">
        <title>Draft genome of Mucuna pruriens seed.</title>
        <authorList>
            <person name="Nnadi N.E."/>
            <person name="Vos R."/>
            <person name="Hasami M.H."/>
            <person name="Devisetty U.K."/>
            <person name="Aguiy J.C."/>
        </authorList>
    </citation>
    <scope>NUCLEOTIDE SEQUENCE [LARGE SCALE GENOMIC DNA]</scope>
    <source>
        <strain evidence="2">JCA_2017</strain>
    </source>
</reference>